<proteinExistence type="predicted"/>
<name>A0A0B7NUD7_9FUNG</name>
<keyword evidence="3" id="KW-1185">Reference proteome</keyword>
<evidence type="ECO:0000313" key="2">
    <source>
        <dbReference type="EMBL" id="CEP18873.1"/>
    </source>
</evidence>
<feature type="region of interest" description="Disordered" evidence="1">
    <location>
        <begin position="273"/>
        <end position="294"/>
    </location>
</feature>
<dbReference type="AlphaFoldDB" id="A0A0B7NUD7"/>
<feature type="compositionally biased region" description="Low complexity" evidence="1">
    <location>
        <begin position="279"/>
        <end position="294"/>
    </location>
</feature>
<organism evidence="2 3">
    <name type="scientific">Parasitella parasitica</name>
    <dbReference type="NCBI Taxonomy" id="35722"/>
    <lineage>
        <taxon>Eukaryota</taxon>
        <taxon>Fungi</taxon>
        <taxon>Fungi incertae sedis</taxon>
        <taxon>Mucoromycota</taxon>
        <taxon>Mucoromycotina</taxon>
        <taxon>Mucoromycetes</taxon>
        <taxon>Mucorales</taxon>
        <taxon>Mucorineae</taxon>
        <taxon>Mucoraceae</taxon>
        <taxon>Parasitella</taxon>
    </lineage>
</organism>
<feature type="region of interest" description="Disordered" evidence="1">
    <location>
        <begin position="195"/>
        <end position="228"/>
    </location>
</feature>
<feature type="non-terminal residue" evidence="2">
    <location>
        <position position="338"/>
    </location>
</feature>
<dbReference type="EMBL" id="LN733959">
    <property type="protein sequence ID" value="CEP18873.1"/>
    <property type="molecule type" value="Genomic_DNA"/>
</dbReference>
<evidence type="ECO:0000256" key="1">
    <source>
        <dbReference type="SAM" id="MobiDB-lite"/>
    </source>
</evidence>
<dbReference type="Proteomes" id="UP000054107">
    <property type="component" value="Unassembled WGS sequence"/>
</dbReference>
<reference evidence="2 3" key="1">
    <citation type="submission" date="2014-09" db="EMBL/GenBank/DDBJ databases">
        <authorList>
            <person name="Ellenberger Sabrina"/>
        </authorList>
    </citation>
    <scope>NUCLEOTIDE SEQUENCE [LARGE SCALE GENOMIC DNA]</scope>
    <source>
        <strain evidence="2 3">CBS 412.66</strain>
    </source>
</reference>
<sequence>MLRNPCGFSGYLGNSHNLTPSASQKEILKQEKFLDYVLKNIISFLYIAYFSSFLAFECGGVHSVKYIHYDDLFSKKHLSFDYCVFRAFSSSENHIFKAIDIEEQSTTDNKTSRSGITHAHNIPLTSSTIITRASSQVFITFPTNGRTSMIPVSPSVATSNKRRFSKIPKSTIVPTRQSARIKARQEQLMSNRITTPSSTVAGTPSLPNTSLTNKTEVPSSLAMPSPQDLNSSSALPQWAAQIAELHHLVQRNVKLQTALHRALQRIAELEQATANSNDSLSPSTVPSVTSVQPDSTVPAASYAAVAASADSVTTTAPAHASHGNNYAKFHKDMANVHQ</sequence>
<accession>A0A0B7NUD7</accession>
<feature type="compositionally biased region" description="Polar residues" evidence="1">
    <location>
        <begin position="195"/>
        <end position="218"/>
    </location>
</feature>
<protein>
    <submittedName>
        <fullName evidence="2">Uncharacterized protein</fullName>
    </submittedName>
</protein>
<evidence type="ECO:0000313" key="3">
    <source>
        <dbReference type="Proteomes" id="UP000054107"/>
    </source>
</evidence>
<gene>
    <name evidence="2" type="primary">PARPA_13182.1 scaffold 46207</name>
</gene>